<dbReference type="Proteomes" id="UP000592780">
    <property type="component" value="Unassembled WGS sequence"/>
</dbReference>
<name>A0A7W8PV48_PARAM</name>
<comment type="caution">
    <text evidence="1">The sequence shown here is derived from an EMBL/GenBank/DDBJ whole genome shotgun (WGS) entry which is preliminary data.</text>
</comment>
<evidence type="ECO:0000313" key="2">
    <source>
        <dbReference type="Proteomes" id="UP000592780"/>
    </source>
</evidence>
<reference evidence="1 2" key="1">
    <citation type="submission" date="2020-08" db="EMBL/GenBank/DDBJ databases">
        <title>Genomic Encyclopedia of Type Strains, Phase IV (KMG-V): Genome sequencing to study the core and pangenomes of soil and plant-associated prokaryotes.</title>
        <authorList>
            <person name="Whitman W."/>
        </authorList>
    </citation>
    <scope>NUCLEOTIDE SEQUENCE [LARGE SCALE GENOMIC DNA]</scope>
    <source>
        <strain evidence="1 2">JPY158</strain>
    </source>
</reference>
<keyword evidence="2" id="KW-1185">Reference proteome</keyword>
<gene>
    <name evidence="1" type="ORF">HDG40_003588</name>
</gene>
<dbReference type="AlphaFoldDB" id="A0A7W8PV48"/>
<protein>
    <submittedName>
        <fullName evidence="1">Uncharacterized protein</fullName>
    </submittedName>
</protein>
<sequence length="116" mass="12340">MASFSSGLTRGGRGARGLVFLLCLMVADRAARGSTRRPMMSGNVAGHSAHDRTFGAAFGLRDGGGEAQCRGEGAWGREIRGESREYLFQLTLLFLLTKGNTESRNRSAATLSVMVG</sequence>
<evidence type="ECO:0000313" key="1">
    <source>
        <dbReference type="EMBL" id="MBB5425434.1"/>
    </source>
</evidence>
<dbReference type="EMBL" id="JACHDD010000005">
    <property type="protein sequence ID" value="MBB5425434.1"/>
    <property type="molecule type" value="Genomic_DNA"/>
</dbReference>
<proteinExistence type="predicted"/>
<organism evidence="1 2">
    <name type="scientific">Paraburkholderia atlantica</name>
    <dbReference type="NCBI Taxonomy" id="2654982"/>
    <lineage>
        <taxon>Bacteria</taxon>
        <taxon>Pseudomonadati</taxon>
        <taxon>Pseudomonadota</taxon>
        <taxon>Betaproteobacteria</taxon>
        <taxon>Burkholderiales</taxon>
        <taxon>Burkholderiaceae</taxon>
        <taxon>Paraburkholderia</taxon>
    </lineage>
</organism>
<accession>A0A7W8PV48</accession>